<comment type="caution">
    <text evidence="1">The sequence shown here is derived from an EMBL/GenBank/DDBJ whole genome shotgun (WGS) entry which is preliminary data.</text>
</comment>
<dbReference type="EMBL" id="CM023481">
    <property type="protein sequence ID" value="KAH6944312.1"/>
    <property type="molecule type" value="Genomic_DNA"/>
</dbReference>
<dbReference type="Proteomes" id="UP000821845">
    <property type="component" value="Chromosome 1"/>
</dbReference>
<proteinExistence type="predicted"/>
<protein>
    <submittedName>
        <fullName evidence="1">Uncharacterized protein</fullName>
    </submittedName>
</protein>
<evidence type="ECO:0000313" key="1">
    <source>
        <dbReference type="EMBL" id="KAH6944312.1"/>
    </source>
</evidence>
<sequence length="218" mass="24116">MSRKRHTDWEAFQSELEKSCDSILSPQEIEEQIVASASSRRYEAHLVRYQALQAEHPSLTDLQVILGDLQDEDSALVARDEKTAGIIGAVTITGRKPPSSARPGDSAHRVLASIQASSPNTAMTSRVAGRLLGAFRVTIHNNHELSDIEKLKYLPSYLTGPGKRAFEGVRLEEANYTVVKVLQERYGRRTALVEEHIDSLLAIAPADRSSRSSQLLEQ</sequence>
<organism evidence="1 2">
    <name type="scientific">Hyalomma asiaticum</name>
    <name type="common">Tick</name>
    <dbReference type="NCBI Taxonomy" id="266040"/>
    <lineage>
        <taxon>Eukaryota</taxon>
        <taxon>Metazoa</taxon>
        <taxon>Ecdysozoa</taxon>
        <taxon>Arthropoda</taxon>
        <taxon>Chelicerata</taxon>
        <taxon>Arachnida</taxon>
        <taxon>Acari</taxon>
        <taxon>Parasitiformes</taxon>
        <taxon>Ixodida</taxon>
        <taxon>Ixodoidea</taxon>
        <taxon>Ixodidae</taxon>
        <taxon>Hyalomminae</taxon>
        <taxon>Hyalomma</taxon>
    </lineage>
</organism>
<name>A0ACB7T9Z2_HYAAI</name>
<gene>
    <name evidence="1" type="ORF">HPB50_002685</name>
</gene>
<reference evidence="1" key="1">
    <citation type="submission" date="2020-05" db="EMBL/GenBank/DDBJ databases">
        <title>Large-scale comparative analyses of tick genomes elucidate their genetic diversity and vector capacities.</title>
        <authorList>
            <person name="Jia N."/>
            <person name="Wang J."/>
            <person name="Shi W."/>
            <person name="Du L."/>
            <person name="Sun Y."/>
            <person name="Zhan W."/>
            <person name="Jiang J."/>
            <person name="Wang Q."/>
            <person name="Zhang B."/>
            <person name="Ji P."/>
            <person name="Sakyi L.B."/>
            <person name="Cui X."/>
            <person name="Yuan T."/>
            <person name="Jiang B."/>
            <person name="Yang W."/>
            <person name="Lam T.T.-Y."/>
            <person name="Chang Q."/>
            <person name="Ding S."/>
            <person name="Wang X."/>
            <person name="Zhu J."/>
            <person name="Ruan X."/>
            <person name="Zhao L."/>
            <person name="Wei J."/>
            <person name="Que T."/>
            <person name="Du C."/>
            <person name="Cheng J."/>
            <person name="Dai P."/>
            <person name="Han X."/>
            <person name="Huang E."/>
            <person name="Gao Y."/>
            <person name="Liu J."/>
            <person name="Shao H."/>
            <person name="Ye R."/>
            <person name="Li L."/>
            <person name="Wei W."/>
            <person name="Wang X."/>
            <person name="Wang C."/>
            <person name="Yang T."/>
            <person name="Huo Q."/>
            <person name="Li W."/>
            <person name="Guo W."/>
            <person name="Chen H."/>
            <person name="Zhou L."/>
            <person name="Ni X."/>
            <person name="Tian J."/>
            <person name="Zhou Y."/>
            <person name="Sheng Y."/>
            <person name="Liu T."/>
            <person name="Pan Y."/>
            <person name="Xia L."/>
            <person name="Li J."/>
            <person name="Zhao F."/>
            <person name="Cao W."/>
        </authorList>
    </citation>
    <scope>NUCLEOTIDE SEQUENCE</scope>
    <source>
        <tissue evidence="1">Larvae</tissue>
    </source>
</reference>
<accession>A0ACB7T9Z2</accession>
<keyword evidence="2" id="KW-1185">Reference proteome</keyword>
<evidence type="ECO:0000313" key="2">
    <source>
        <dbReference type="Proteomes" id="UP000821845"/>
    </source>
</evidence>